<dbReference type="Gene3D" id="2.40.160.20">
    <property type="match status" value="1"/>
</dbReference>
<feature type="domain" description="OmpA-like" evidence="13">
    <location>
        <begin position="230"/>
        <end position="348"/>
    </location>
</feature>
<evidence type="ECO:0000259" key="13">
    <source>
        <dbReference type="PROSITE" id="PS51123"/>
    </source>
</evidence>
<evidence type="ECO:0000256" key="10">
    <source>
        <dbReference type="PROSITE-ProRule" id="PRU00473"/>
    </source>
</evidence>
<keyword evidence="7" id="KW-0626">Porin</keyword>
<evidence type="ECO:0000256" key="9">
    <source>
        <dbReference type="ARBA" id="ARBA00023237"/>
    </source>
</evidence>
<dbReference type="InterPro" id="IPR006665">
    <property type="entry name" value="OmpA-like"/>
</dbReference>
<keyword evidence="3" id="KW-1134">Transmembrane beta strand</keyword>
<comment type="subcellular location">
    <subcellularLocation>
        <location evidence="1">Cell outer membrane</location>
        <topology evidence="1">Multi-pass membrane protein</topology>
    </subcellularLocation>
</comment>
<dbReference type="Pfam" id="PF13505">
    <property type="entry name" value="OMP_b-brl"/>
    <property type="match status" value="1"/>
</dbReference>
<dbReference type="PRINTS" id="PR01021">
    <property type="entry name" value="OMPADOMAIN"/>
</dbReference>
<dbReference type="SUPFAM" id="SSF103088">
    <property type="entry name" value="OmpA-like"/>
    <property type="match status" value="1"/>
</dbReference>
<dbReference type="InterPro" id="IPR050330">
    <property type="entry name" value="Bact_OuterMem_StrucFunc"/>
</dbReference>
<evidence type="ECO:0000313" key="14">
    <source>
        <dbReference type="EMBL" id="GLH66844.1"/>
    </source>
</evidence>
<dbReference type="PROSITE" id="PS51123">
    <property type="entry name" value="OMPA_2"/>
    <property type="match status" value="1"/>
</dbReference>
<dbReference type="Proteomes" id="UP001165044">
    <property type="component" value="Unassembled WGS sequence"/>
</dbReference>
<dbReference type="EMBL" id="BSDC01000001">
    <property type="protein sequence ID" value="GLH66844.1"/>
    <property type="molecule type" value="Genomic_DNA"/>
</dbReference>
<protein>
    <recommendedName>
        <fullName evidence="13">OmpA-like domain-containing protein</fullName>
    </recommendedName>
</protein>
<accession>A0ABQ5PXE7</accession>
<feature type="region of interest" description="Disordered" evidence="11">
    <location>
        <begin position="183"/>
        <end position="229"/>
    </location>
</feature>
<evidence type="ECO:0000256" key="7">
    <source>
        <dbReference type="ARBA" id="ARBA00023114"/>
    </source>
</evidence>
<dbReference type="PANTHER" id="PTHR30329:SF21">
    <property type="entry name" value="LIPOPROTEIN YIAD-RELATED"/>
    <property type="match status" value="1"/>
</dbReference>
<evidence type="ECO:0000256" key="2">
    <source>
        <dbReference type="ARBA" id="ARBA00022448"/>
    </source>
</evidence>
<reference evidence="14" key="1">
    <citation type="journal article" date="2023" name="Antonie Van Leeuwenhoek">
        <title>Mesoterricola silvestris gen. nov., sp. nov., Mesoterricola sediminis sp. nov., Geothrix oryzae sp. nov., Geothrix edaphica sp. nov., Geothrix rubra sp. nov., and Geothrix limicola sp. nov., six novel members of Acidobacteriota isolated from soils.</title>
        <authorList>
            <person name="Itoh H."/>
            <person name="Sugisawa Y."/>
            <person name="Mise K."/>
            <person name="Xu Z."/>
            <person name="Kuniyasu M."/>
            <person name="Ushijima N."/>
            <person name="Kawano K."/>
            <person name="Kobayashi E."/>
            <person name="Shiratori Y."/>
            <person name="Masuda Y."/>
            <person name="Senoo K."/>
        </authorList>
    </citation>
    <scope>NUCLEOTIDE SEQUENCE</scope>
    <source>
        <strain evidence="14">Red802</strain>
    </source>
</reference>
<keyword evidence="9" id="KW-0998">Cell outer membrane</keyword>
<keyword evidence="8 10" id="KW-0472">Membrane</keyword>
<evidence type="ECO:0000256" key="1">
    <source>
        <dbReference type="ARBA" id="ARBA00004571"/>
    </source>
</evidence>
<evidence type="ECO:0000256" key="12">
    <source>
        <dbReference type="SAM" id="SignalP"/>
    </source>
</evidence>
<dbReference type="InterPro" id="IPR027385">
    <property type="entry name" value="Beta-barrel_OMP"/>
</dbReference>
<dbReference type="PANTHER" id="PTHR30329">
    <property type="entry name" value="STATOR ELEMENT OF FLAGELLAR MOTOR COMPLEX"/>
    <property type="match status" value="1"/>
</dbReference>
<keyword evidence="15" id="KW-1185">Reference proteome</keyword>
<gene>
    <name evidence="14" type="ORF">GETHED_12080</name>
</gene>
<evidence type="ECO:0000256" key="6">
    <source>
        <dbReference type="ARBA" id="ARBA00023065"/>
    </source>
</evidence>
<sequence>MKKTLLFLLAGAAITLSAQEGKAWVMGHVGQTMFEKDKNFGVPFELKDQIHYGLGIGHWYTDRWGVDLRALHQDLKADKIPGAPTGDETHLLLSGLFNFRPGADNWYPYLAAGVGGTNVNKNYSPSDKTTTRFNYHGGIGVMGELAEHFMMDLNAKAVSVELPKSRIEYLVTLGLGYTWGGGRKAAPAPPPPPPPPAPEPKPEPVAPPPPPPPPPAPEPPREVVKPVPPPPAKIVLDEAVLHFANGKANLGPEGTAAIRKVADSLKAYPGEYSLEVSGHTSSTGSKAVNKALAKRRADAVAKVLVDSGIPASKVTTVGVGPDKPIADNKTKDGQAKNRRVEIDVKVKDGKAEVRQITTDTVESAPKK</sequence>
<evidence type="ECO:0000256" key="8">
    <source>
        <dbReference type="ARBA" id="ARBA00023136"/>
    </source>
</evidence>
<keyword evidence="6" id="KW-0406">Ion transport</keyword>
<feature type="signal peptide" evidence="12">
    <location>
        <begin position="1"/>
        <end position="18"/>
    </location>
</feature>
<evidence type="ECO:0000256" key="5">
    <source>
        <dbReference type="ARBA" id="ARBA00022729"/>
    </source>
</evidence>
<keyword evidence="5 12" id="KW-0732">Signal</keyword>
<dbReference type="InterPro" id="IPR011250">
    <property type="entry name" value="OMP/PagP_B-barrel"/>
</dbReference>
<dbReference type="Gene3D" id="3.30.1330.60">
    <property type="entry name" value="OmpA-like domain"/>
    <property type="match status" value="1"/>
</dbReference>
<dbReference type="InterPro" id="IPR036737">
    <property type="entry name" value="OmpA-like_sf"/>
</dbReference>
<keyword evidence="2" id="KW-0813">Transport</keyword>
<dbReference type="SUPFAM" id="SSF56925">
    <property type="entry name" value="OMPA-like"/>
    <property type="match status" value="1"/>
</dbReference>
<proteinExistence type="predicted"/>
<dbReference type="InterPro" id="IPR006664">
    <property type="entry name" value="OMP_bac"/>
</dbReference>
<comment type="caution">
    <text evidence="14">The sequence shown here is derived from an EMBL/GenBank/DDBJ whole genome shotgun (WGS) entry which is preliminary data.</text>
</comment>
<evidence type="ECO:0000256" key="11">
    <source>
        <dbReference type="SAM" id="MobiDB-lite"/>
    </source>
</evidence>
<dbReference type="CDD" id="cd07185">
    <property type="entry name" value="OmpA_C-like"/>
    <property type="match status" value="1"/>
</dbReference>
<dbReference type="PRINTS" id="PR01217">
    <property type="entry name" value="PRICHEXTENSN"/>
</dbReference>
<feature type="compositionally biased region" description="Pro residues" evidence="11">
    <location>
        <begin position="187"/>
        <end position="218"/>
    </location>
</feature>
<keyword evidence="4" id="KW-0812">Transmembrane</keyword>
<organism evidence="14 15">
    <name type="scientific">Geothrix edaphica</name>
    <dbReference type="NCBI Taxonomy" id="2927976"/>
    <lineage>
        <taxon>Bacteria</taxon>
        <taxon>Pseudomonadati</taxon>
        <taxon>Acidobacteriota</taxon>
        <taxon>Holophagae</taxon>
        <taxon>Holophagales</taxon>
        <taxon>Holophagaceae</taxon>
        <taxon>Geothrix</taxon>
    </lineage>
</organism>
<dbReference type="RefSeq" id="WP_285607514.1">
    <property type="nucleotide sequence ID" value="NZ_BSDC01000001.1"/>
</dbReference>
<evidence type="ECO:0000256" key="4">
    <source>
        <dbReference type="ARBA" id="ARBA00022692"/>
    </source>
</evidence>
<evidence type="ECO:0000313" key="15">
    <source>
        <dbReference type="Proteomes" id="UP001165044"/>
    </source>
</evidence>
<dbReference type="Pfam" id="PF00691">
    <property type="entry name" value="OmpA"/>
    <property type="match status" value="1"/>
</dbReference>
<name>A0ABQ5PXE7_9BACT</name>
<feature type="chain" id="PRO_5045122190" description="OmpA-like domain-containing protein" evidence="12">
    <location>
        <begin position="19"/>
        <end position="367"/>
    </location>
</feature>
<evidence type="ECO:0000256" key="3">
    <source>
        <dbReference type="ARBA" id="ARBA00022452"/>
    </source>
</evidence>